<accession>A0A2T7AJ92</accession>
<evidence type="ECO:0000313" key="1">
    <source>
        <dbReference type="EMBL" id="KAB0876566.1"/>
    </source>
</evidence>
<reference evidence="1 4" key="2">
    <citation type="submission" date="2019-08" db="EMBL/GenBank/DDBJ databases">
        <title>Prevalence, distribution, and phylogeny of type two toxin-antitoxin genes possessed by Cronobacter species where C. sakazakii homologs follow sequence type lineages.</title>
        <authorList>
            <person name="Finkelstein S."/>
            <person name="Negrete F."/>
            <person name="Jang H."/>
            <person name="Gopinath G.R."/>
            <person name="Tall B.D."/>
        </authorList>
    </citation>
    <scope>NUCLEOTIDE SEQUENCE [LARGE SCALE GENOMIC DNA]</scope>
    <source>
        <strain evidence="1 4">MOD1_GK1257</strain>
    </source>
</reference>
<keyword evidence="4" id="KW-1185">Reference proteome</keyword>
<organism evidence="2 3">
    <name type="scientific">Cronobacter muytjensii</name>
    <dbReference type="NCBI Taxonomy" id="413501"/>
    <lineage>
        <taxon>Bacteria</taxon>
        <taxon>Pseudomonadati</taxon>
        <taxon>Pseudomonadota</taxon>
        <taxon>Gammaproteobacteria</taxon>
        <taxon>Enterobacterales</taxon>
        <taxon>Enterobacteriaceae</taxon>
        <taxon>Cronobacter</taxon>
    </lineage>
</organism>
<protein>
    <submittedName>
        <fullName evidence="2">Uncharacterized protein</fullName>
    </submittedName>
</protein>
<evidence type="ECO:0000313" key="4">
    <source>
        <dbReference type="Proteomes" id="UP000469927"/>
    </source>
</evidence>
<evidence type="ECO:0000313" key="2">
    <source>
        <dbReference type="EMBL" id="PUX08286.1"/>
    </source>
</evidence>
<dbReference type="Proteomes" id="UP000244378">
    <property type="component" value="Unassembled WGS sequence"/>
</dbReference>
<gene>
    <name evidence="2" type="ORF">AUN14_20205</name>
    <name evidence="1" type="ORF">FZI19_13730</name>
</gene>
<reference evidence="2 3" key="1">
    <citation type="submission" date="2016-12" db="EMBL/GenBank/DDBJ databases">
        <title>Analysis of the Molecular Diversity Among Cronobacter Species Isolated from Filth Flies Using a Pan Genomic DNA Microarray.</title>
        <authorList>
            <person name="Pava-Ripoll M."/>
            <person name="Tall B."/>
            <person name="Farber J."/>
            <person name="Fanning S."/>
            <person name="Lehner A."/>
            <person name="Stephan R."/>
            <person name="Pagotto F."/>
            <person name="Iverson C."/>
            <person name="Ziobro G."/>
            <person name="Miller A."/>
            <person name="Pearson R."/>
            <person name="Yan Q."/>
            <person name="Kim M."/>
            <person name="Jeong S."/>
            <person name="Park J."/>
            <person name="Jun S."/>
            <person name="Choi H."/>
            <person name="Chung T."/>
            <person name="Yoo Y."/>
            <person name="Park E."/>
            <person name="Hwang S."/>
            <person name="Lee B."/>
            <person name="Sathyamoorthy V."/>
            <person name="Carter L."/>
            <person name="Mammel M."/>
            <person name="Jackson S."/>
            <person name="Kothary M."/>
            <person name="Patel I."/>
            <person name="Grim C."/>
            <person name="Gopinath G."/>
            <person name="Gangiredla J."/>
            <person name="Chase H."/>
        </authorList>
    </citation>
    <scope>NUCLEOTIDE SEQUENCE [LARGE SCALE GENOMIC DNA]</scope>
    <source>
        <strain evidence="2 3">MOD1-Md1s</strain>
    </source>
</reference>
<proteinExistence type="predicted"/>
<sequence>MLLSARYFGSQTSIPCSFLGIIPDSCPGQRAIAGLTFYYNRGKQNSENSNLPFFDVPRGITMNFMNQS</sequence>
<comment type="caution">
    <text evidence="2">The sequence shown here is derived from an EMBL/GenBank/DDBJ whole genome shotgun (WGS) entry which is preliminary data.</text>
</comment>
<name>A0A2T7AJ92_9ENTR</name>
<dbReference type="OrthoDB" id="6563239at2"/>
<evidence type="ECO:0000313" key="3">
    <source>
        <dbReference type="Proteomes" id="UP000244378"/>
    </source>
</evidence>
<dbReference type="EMBL" id="WAGD01000040">
    <property type="protein sequence ID" value="KAB0876566.1"/>
    <property type="molecule type" value="Genomic_DNA"/>
</dbReference>
<dbReference type="Proteomes" id="UP000469927">
    <property type="component" value="Unassembled WGS sequence"/>
</dbReference>
<dbReference type="EMBL" id="MSAE01000055">
    <property type="protein sequence ID" value="PUX08286.1"/>
    <property type="molecule type" value="Genomic_DNA"/>
</dbReference>
<dbReference type="AlphaFoldDB" id="A0A2T7AJ92"/>